<protein>
    <submittedName>
        <fullName evidence="1">Uncharacterized protein</fullName>
    </submittedName>
</protein>
<name>A0ABR2AQA8_9ROSI</name>
<evidence type="ECO:0000313" key="1">
    <source>
        <dbReference type="EMBL" id="KAK8496011.1"/>
    </source>
</evidence>
<dbReference type="EMBL" id="JBBPBM010000391">
    <property type="protein sequence ID" value="KAK8496011.1"/>
    <property type="molecule type" value="Genomic_DNA"/>
</dbReference>
<dbReference type="Proteomes" id="UP001472677">
    <property type="component" value="Unassembled WGS sequence"/>
</dbReference>
<organism evidence="1 2">
    <name type="scientific">Hibiscus sabdariffa</name>
    <name type="common">roselle</name>
    <dbReference type="NCBI Taxonomy" id="183260"/>
    <lineage>
        <taxon>Eukaryota</taxon>
        <taxon>Viridiplantae</taxon>
        <taxon>Streptophyta</taxon>
        <taxon>Embryophyta</taxon>
        <taxon>Tracheophyta</taxon>
        <taxon>Spermatophyta</taxon>
        <taxon>Magnoliopsida</taxon>
        <taxon>eudicotyledons</taxon>
        <taxon>Gunneridae</taxon>
        <taxon>Pentapetalae</taxon>
        <taxon>rosids</taxon>
        <taxon>malvids</taxon>
        <taxon>Malvales</taxon>
        <taxon>Malvaceae</taxon>
        <taxon>Malvoideae</taxon>
        <taxon>Hibiscus</taxon>
    </lineage>
</organism>
<gene>
    <name evidence="1" type="ORF">V6N12_055349</name>
</gene>
<evidence type="ECO:0000313" key="2">
    <source>
        <dbReference type="Proteomes" id="UP001472677"/>
    </source>
</evidence>
<accession>A0ABR2AQA8</accession>
<proteinExistence type="predicted"/>
<sequence>MASASKTPIKVFFNEEIKKKYDEIFASRPFIFNKSFDVKEESHLETLVCNLMLSSLVKMMSMEALQVL</sequence>
<reference evidence="1 2" key="1">
    <citation type="journal article" date="2024" name="G3 (Bethesda)">
        <title>Genome assembly of Hibiscus sabdariffa L. provides insights into metabolisms of medicinal natural products.</title>
        <authorList>
            <person name="Kim T."/>
        </authorList>
    </citation>
    <scope>NUCLEOTIDE SEQUENCE [LARGE SCALE GENOMIC DNA]</scope>
    <source>
        <strain evidence="1">TK-2024</strain>
        <tissue evidence="1">Old leaves</tissue>
    </source>
</reference>
<keyword evidence="2" id="KW-1185">Reference proteome</keyword>
<comment type="caution">
    <text evidence="1">The sequence shown here is derived from an EMBL/GenBank/DDBJ whole genome shotgun (WGS) entry which is preliminary data.</text>
</comment>